<name>A0ABD5RSG6_9EURY</name>
<feature type="region of interest" description="Disordered" evidence="1">
    <location>
        <begin position="21"/>
        <end position="60"/>
    </location>
</feature>
<dbReference type="Gene3D" id="2.60.40.2480">
    <property type="entry name" value="Periplasmic metal-binding protein Tp34-type"/>
    <property type="match status" value="1"/>
</dbReference>
<dbReference type="InterPro" id="IPR055774">
    <property type="entry name" value="DUF7350"/>
</dbReference>
<evidence type="ECO:0000256" key="1">
    <source>
        <dbReference type="SAM" id="MobiDB-lite"/>
    </source>
</evidence>
<protein>
    <recommendedName>
        <fullName evidence="2">DUF7350 domain-containing protein</fullName>
    </recommendedName>
</protein>
<dbReference type="Proteomes" id="UP001596099">
    <property type="component" value="Unassembled WGS sequence"/>
</dbReference>
<evidence type="ECO:0000259" key="2">
    <source>
        <dbReference type="Pfam" id="PF24041"/>
    </source>
</evidence>
<evidence type="ECO:0000313" key="3">
    <source>
        <dbReference type="EMBL" id="MFC5973080.1"/>
    </source>
</evidence>
<gene>
    <name evidence="3" type="ORF">ACFPYI_17240</name>
</gene>
<dbReference type="EMBL" id="JBHSQH010000001">
    <property type="protein sequence ID" value="MFC5973080.1"/>
    <property type="molecule type" value="Genomic_DNA"/>
</dbReference>
<sequence>MQRRRFLAGGLGLAGSAVLAGCSDSSSADPSTDASTTADQSSNSTTGTATPPGTPGEKPSGIYVQSFVETMSMQGTKTAGDYAFALMFTVPHTFWNVNGTEVQETAKTPEDSLHLMAQVWDPETGTVLPETGLSVEIRRASGGSAGELVSQEVIYPMLSQPMGFHYGGNFTLPENGTYSVALSVGGTNIRRTGAFQGRFGDPATVEIPLDFTNETQSEVTTREVEQAGQQGALAPNDMGSLPTARAPAPEDLPGTVRGRTRSDDAVFVVTTLDSPPAGVSGDGYLAVSARTRYNDLLLPAMGLDATVTRGDETVFDGSLTRTLDPDLNYHYGTSVDVESGDSLTLTPTAPPQVARHEGYETAFLQFEPTTLDL</sequence>
<dbReference type="InterPro" id="IPR038482">
    <property type="entry name" value="Tp34-type_sf"/>
</dbReference>
<accession>A0ABD5RSG6</accession>
<dbReference type="PROSITE" id="PS51257">
    <property type="entry name" value="PROKAR_LIPOPROTEIN"/>
    <property type="match status" value="1"/>
</dbReference>
<reference evidence="3 4" key="1">
    <citation type="journal article" date="2019" name="Int. J. Syst. Evol. Microbiol.">
        <title>The Global Catalogue of Microorganisms (GCM) 10K type strain sequencing project: providing services to taxonomists for standard genome sequencing and annotation.</title>
        <authorList>
            <consortium name="The Broad Institute Genomics Platform"/>
            <consortium name="The Broad Institute Genome Sequencing Center for Infectious Disease"/>
            <person name="Wu L."/>
            <person name="Ma J."/>
        </authorList>
    </citation>
    <scope>NUCLEOTIDE SEQUENCE [LARGE SCALE GENOMIC DNA]</scope>
    <source>
        <strain evidence="3 4">CGMCC 1.12543</strain>
    </source>
</reference>
<organism evidence="3 4">
    <name type="scientific">Halomarina salina</name>
    <dbReference type="NCBI Taxonomy" id="1872699"/>
    <lineage>
        <taxon>Archaea</taxon>
        <taxon>Methanobacteriati</taxon>
        <taxon>Methanobacteriota</taxon>
        <taxon>Stenosarchaea group</taxon>
        <taxon>Halobacteria</taxon>
        <taxon>Halobacteriales</taxon>
        <taxon>Natronomonadaceae</taxon>
        <taxon>Halomarina</taxon>
    </lineage>
</organism>
<evidence type="ECO:0000313" key="4">
    <source>
        <dbReference type="Proteomes" id="UP001596099"/>
    </source>
</evidence>
<feature type="compositionally biased region" description="Low complexity" evidence="1">
    <location>
        <begin position="21"/>
        <end position="51"/>
    </location>
</feature>
<dbReference type="Pfam" id="PF24041">
    <property type="entry name" value="DUF7350"/>
    <property type="match status" value="1"/>
</dbReference>
<feature type="domain" description="DUF7350" evidence="2">
    <location>
        <begin position="250"/>
        <end position="371"/>
    </location>
</feature>
<dbReference type="AlphaFoldDB" id="A0ABD5RSG6"/>
<dbReference type="RefSeq" id="WP_247417191.1">
    <property type="nucleotide sequence ID" value="NZ_JALLGW010000001.1"/>
</dbReference>
<keyword evidence="4" id="KW-1185">Reference proteome</keyword>
<comment type="caution">
    <text evidence="3">The sequence shown here is derived from an EMBL/GenBank/DDBJ whole genome shotgun (WGS) entry which is preliminary data.</text>
</comment>
<proteinExistence type="predicted"/>